<evidence type="ECO:0000313" key="2">
    <source>
        <dbReference type="EMBL" id="AAN74873.1"/>
    </source>
</evidence>
<sequence>EFYLFVLLYFLSDYHLLFLTINALLFSSISTTVFFIGVVSFISIVPDDAFLNIGCVFITSVIVFFFSSSFCEIKFSISSCCFDIICFCASFSFCVLSNSSLVISAIYWFLIAIS</sequence>
<feature type="transmembrane region" description="Helical" evidence="1">
    <location>
        <begin position="82"/>
        <end position="110"/>
    </location>
</feature>
<evidence type="ECO:0000256" key="1">
    <source>
        <dbReference type="SAM" id="Phobius"/>
    </source>
</evidence>
<keyword evidence="1" id="KW-0472">Membrane</keyword>
<feature type="transmembrane region" description="Helical" evidence="1">
    <location>
        <begin position="16"/>
        <end position="42"/>
    </location>
</feature>
<dbReference type="EMBL" id="AY141198">
    <property type="protein sequence ID" value="AAN74873.1"/>
    <property type="molecule type" value="Genomic_DNA"/>
</dbReference>
<reference evidence="2" key="1">
    <citation type="journal article" date="2002" name="Infect. Immun.">
        <title>The abundant polyadenylated transcript 2 DNA sequence of the pathogenic protozoan parasite Entamoeba histolytica represents a nonautonomous non-long-terminal-repeat retrotransposon-like element which is absent in the closely related nonpathogenic species Entamoeba dispar.</title>
        <authorList>
            <person name="Willhoeft U."/>
            <person name="Buss H."/>
            <person name="Tannich E."/>
        </authorList>
    </citation>
    <scope>NUCLEOTIDE SEQUENCE</scope>
</reference>
<name>Q8I8X9_ENTHI</name>
<feature type="non-terminal residue" evidence="2">
    <location>
        <position position="1"/>
    </location>
</feature>
<feature type="transmembrane region" description="Helical" evidence="1">
    <location>
        <begin position="49"/>
        <end position="70"/>
    </location>
</feature>
<keyword evidence="1" id="KW-0812">Transmembrane</keyword>
<keyword evidence="1" id="KW-1133">Transmembrane helix</keyword>
<dbReference type="AlphaFoldDB" id="Q8I8X9"/>
<protein>
    <submittedName>
        <fullName evidence="2">Uncharacterized protein</fullName>
    </submittedName>
</protein>
<proteinExistence type="predicted"/>
<accession>Q8I8X9</accession>
<organism evidence="2">
    <name type="scientific">Entamoeba histolytica</name>
    <dbReference type="NCBI Taxonomy" id="5759"/>
    <lineage>
        <taxon>Eukaryota</taxon>
        <taxon>Amoebozoa</taxon>
        <taxon>Evosea</taxon>
        <taxon>Archamoebae</taxon>
        <taxon>Mastigamoebida</taxon>
        <taxon>Entamoebidae</taxon>
        <taxon>Entamoeba</taxon>
    </lineage>
</organism>